<accession>A0A1Z4JQF2</accession>
<gene>
    <name evidence="2" type="ORF">NIES2135_58140</name>
</gene>
<name>A0A1Z4JQF2_LEPBY</name>
<sequence>MNRTTEWLNGLTTKLAIALMLATGLLFVLRVCKFHIERANLSEAAAIAEKEGVIPERAFAYRDGKDYTQQELVKPYDIALDQLQQKCQESRMEIAGMVSAIVKHEKQKGTQTNHMEELKGFLHVVESGFDRHPAKCLQAYTAIVQAEK</sequence>
<reference evidence="2 3" key="1">
    <citation type="submission" date="2017-06" db="EMBL/GenBank/DDBJ databases">
        <title>Genome sequencing of cyanobaciteial culture collection at National Institute for Environmental Studies (NIES).</title>
        <authorList>
            <person name="Hirose Y."/>
            <person name="Shimura Y."/>
            <person name="Fujisawa T."/>
            <person name="Nakamura Y."/>
            <person name="Kawachi M."/>
        </authorList>
    </citation>
    <scope>NUCLEOTIDE SEQUENCE [LARGE SCALE GENOMIC DNA]</scope>
    <source>
        <strain evidence="2 3">NIES-2135</strain>
    </source>
</reference>
<keyword evidence="1" id="KW-0472">Membrane</keyword>
<dbReference type="AlphaFoldDB" id="A0A1Z4JQF2"/>
<evidence type="ECO:0000256" key="1">
    <source>
        <dbReference type="SAM" id="Phobius"/>
    </source>
</evidence>
<keyword evidence="1" id="KW-1133">Transmembrane helix</keyword>
<organism evidence="2 3">
    <name type="scientific">Leptolyngbya boryana NIES-2135</name>
    <dbReference type="NCBI Taxonomy" id="1973484"/>
    <lineage>
        <taxon>Bacteria</taxon>
        <taxon>Bacillati</taxon>
        <taxon>Cyanobacteriota</taxon>
        <taxon>Cyanophyceae</taxon>
        <taxon>Leptolyngbyales</taxon>
        <taxon>Leptolyngbyaceae</taxon>
        <taxon>Leptolyngbya group</taxon>
        <taxon>Leptolyngbya</taxon>
    </lineage>
</organism>
<evidence type="ECO:0000313" key="3">
    <source>
        <dbReference type="Proteomes" id="UP000217895"/>
    </source>
</evidence>
<dbReference type="Proteomes" id="UP000217895">
    <property type="component" value="Chromosome"/>
</dbReference>
<keyword evidence="3" id="KW-1185">Reference proteome</keyword>
<evidence type="ECO:0000313" key="2">
    <source>
        <dbReference type="EMBL" id="BAY58939.1"/>
    </source>
</evidence>
<keyword evidence="1" id="KW-0812">Transmembrane</keyword>
<protein>
    <submittedName>
        <fullName evidence="2">Uncharacterized protein</fullName>
    </submittedName>
</protein>
<proteinExistence type="predicted"/>
<feature type="transmembrane region" description="Helical" evidence="1">
    <location>
        <begin position="15"/>
        <end position="32"/>
    </location>
</feature>
<dbReference type="EMBL" id="AP018203">
    <property type="protein sequence ID" value="BAY58939.1"/>
    <property type="molecule type" value="Genomic_DNA"/>
</dbReference>